<reference evidence="2" key="1">
    <citation type="journal article" date="2021" name="PeerJ">
        <title>Extensive microbial diversity within the chicken gut microbiome revealed by metagenomics and culture.</title>
        <authorList>
            <person name="Gilroy R."/>
            <person name="Ravi A."/>
            <person name="Getino M."/>
            <person name="Pursley I."/>
            <person name="Horton D.L."/>
            <person name="Alikhan N.F."/>
            <person name="Baker D."/>
            <person name="Gharbi K."/>
            <person name="Hall N."/>
            <person name="Watson M."/>
            <person name="Adriaenssens E.M."/>
            <person name="Foster-Nyarko E."/>
            <person name="Jarju S."/>
            <person name="Secka A."/>
            <person name="Antonio M."/>
            <person name="Oren A."/>
            <person name="Chaudhuri R.R."/>
            <person name="La Ragione R."/>
            <person name="Hildebrand F."/>
            <person name="Pallen M.J."/>
        </authorList>
    </citation>
    <scope>NUCLEOTIDE SEQUENCE</scope>
    <source>
        <strain evidence="2">3204</strain>
    </source>
</reference>
<dbReference type="GO" id="GO:0006355">
    <property type="term" value="P:regulation of DNA-templated transcription"/>
    <property type="evidence" value="ECO:0007669"/>
    <property type="project" value="InterPro"/>
</dbReference>
<dbReference type="GO" id="GO:0003677">
    <property type="term" value="F:DNA binding"/>
    <property type="evidence" value="ECO:0007669"/>
    <property type="project" value="InterPro"/>
</dbReference>
<sequence>MNKKEVSQKYRIPVEVLDEYESWGLCNVVKYVMGEWQYDNQDLERLSTIMALHDVGFSNKEVEQYMRLLLETNDSKKRIIDLLNNRREKKLQQIHLQEKQLERIDYLKFKMRKSKENE</sequence>
<feature type="domain" description="HTH merR-type" evidence="1">
    <location>
        <begin position="4"/>
        <end position="67"/>
    </location>
</feature>
<gene>
    <name evidence="2" type="ORF">H9820_01685</name>
</gene>
<organism evidence="2 3">
    <name type="scientific">Candidatus Companilactobacillus pullicola</name>
    <dbReference type="NCBI Taxonomy" id="2838523"/>
    <lineage>
        <taxon>Bacteria</taxon>
        <taxon>Bacillati</taxon>
        <taxon>Bacillota</taxon>
        <taxon>Bacilli</taxon>
        <taxon>Lactobacillales</taxon>
        <taxon>Lactobacillaceae</taxon>
        <taxon>Companilactobacillus</taxon>
    </lineage>
</organism>
<proteinExistence type="predicted"/>
<evidence type="ECO:0000313" key="3">
    <source>
        <dbReference type="Proteomes" id="UP000824013"/>
    </source>
</evidence>
<dbReference type="Gene3D" id="1.10.1660.10">
    <property type="match status" value="1"/>
</dbReference>
<name>A0A9D2CN43_9LACO</name>
<dbReference type="AlphaFoldDB" id="A0A9D2CN43"/>
<reference evidence="2" key="2">
    <citation type="submission" date="2021-04" db="EMBL/GenBank/DDBJ databases">
        <authorList>
            <person name="Gilroy R."/>
        </authorList>
    </citation>
    <scope>NUCLEOTIDE SEQUENCE</scope>
    <source>
        <strain evidence="2">3204</strain>
    </source>
</reference>
<evidence type="ECO:0000313" key="2">
    <source>
        <dbReference type="EMBL" id="HIY91638.1"/>
    </source>
</evidence>
<dbReference type="SUPFAM" id="SSF46955">
    <property type="entry name" value="Putative DNA-binding domain"/>
    <property type="match status" value="1"/>
</dbReference>
<protein>
    <submittedName>
        <fullName evidence="2">MerR family transcriptional regulator</fullName>
    </submittedName>
</protein>
<accession>A0A9D2CN43</accession>
<dbReference type="InterPro" id="IPR009061">
    <property type="entry name" value="DNA-bd_dom_put_sf"/>
</dbReference>
<dbReference type="Pfam" id="PF13411">
    <property type="entry name" value="MerR_1"/>
    <property type="match status" value="1"/>
</dbReference>
<evidence type="ECO:0000259" key="1">
    <source>
        <dbReference type="Pfam" id="PF13411"/>
    </source>
</evidence>
<dbReference type="EMBL" id="DXCM01000017">
    <property type="protein sequence ID" value="HIY91638.1"/>
    <property type="molecule type" value="Genomic_DNA"/>
</dbReference>
<dbReference type="Proteomes" id="UP000824013">
    <property type="component" value="Unassembled WGS sequence"/>
</dbReference>
<dbReference type="InterPro" id="IPR000551">
    <property type="entry name" value="MerR-type_HTH_dom"/>
</dbReference>
<comment type="caution">
    <text evidence="2">The sequence shown here is derived from an EMBL/GenBank/DDBJ whole genome shotgun (WGS) entry which is preliminary data.</text>
</comment>